<feature type="region of interest" description="Disordered" evidence="2">
    <location>
        <begin position="80"/>
        <end position="125"/>
    </location>
</feature>
<dbReference type="GO" id="GO:0006936">
    <property type="term" value="P:muscle contraction"/>
    <property type="evidence" value="ECO:0007669"/>
    <property type="project" value="TreeGrafter"/>
</dbReference>
<gene>
    <name evidence="3" type="ORF">APZ42_029977</name>
</gene>
<dbReference type="InterPro" id="IPR050875">
    <property type="entry name" value="Troponin_I"/>
</dbReference>
<dbReference type="EMBL" id="LRGB01002688">
    <property type="protein sequence ID" value="KZS06534.1"/>
    <property type="molecule type" value="Genomic_DNA"/>
</dbReference>
<dbReference type="SUPFAM" id="SSF90250">
    <property type="entry name" value="Troponin coil-coiled subunits"/>
    <property type="match status" value="1"/>
</dbReference>
<evidence type="ECO:0000313" key="3">
    <source>
        <dbReference type="EMBL" id="KZS06534.1"/>
    </source>
</evidence>
<dbReference type="OrthoDB" id="371899at2759"/>
<accession>A0A162D3V6</accession>
<dbReference type="STRING" id="35525.A0A162D3V6"/>
<comment type="similarity">
    <text evidence="1">Belongs to the troponin I family.</text>
</comment>
<evidence type="ECO:0000313" key="4">
    <source>
        <dbReference type="Proteomes" id="UP000076858"/>
    </source>
</evidence>
<comment type="caution">
    <text evidence="3">The sequence shown here is derived from an EMBL/GenBank/DDBJ whole genome shotgun (WGS) entry which is preliminary data.</text>
</comment>
<dbReference type="PANTHER" id="PTHR13738:SF1">
    <property type="entry name" value="TROPONIN I"/>
    <property type="match status" value="1"/>
</dbReference>
<organism evidence="3 4">
    <name type="scientific">Daphnia magna</name>
    <dbReference type="NCBI Taxonomy" id="35525"/>
    <lineage>
        <taxon>Eukaryota</taxon>
        <taxon>Metazoa</taxon>
        <taxon>Ecdysozoa</taxon>
        <taxon>Arthropoda</taxon>
        <taxon>Crustacea</taxon>
        <taxon>Branchiopoda</taxon>
        <taxon>Diplostraca</taxon>
        <taxon>Cladocera</taxon>
        <taxon>Anomopoda</taxon>
        <taxon>Daphniidae</taxon>
        <taxon>Daphnia</taxon>
    </lineage>
</organism>
<sequence length="125" mass="14267">MSDSEEYTSSEEEEEEPPKPVAKPVEAKKDDGINEINILVNDLRGKFIKPSLRKVSKYENKFAKLQKKAAEFNFRNQLKQVKKKEFTMEDEDKEKKPDWSKKGGEGEKKVKDGDEGDSGAEDVKA</sequence>
<feature type="region of interest" description="Disordered" evidence="2">
    <location>
        <begin position="1"/>
        <end position="33"/>
    </location>
</feature>
<dbReference type="InterPro" id="IPR001978">
    <property type="entry name" value="Troponin"/>
</dbReference>
<dbReference type="Pfam" id="PF00992">
    <property type="entry name" value="Troponin"/>
    <property type="match status" value="1"/>
</dbReference>
<dbReference type="InterPro" id="IPR038077">
    <property type="entry name" value="Troponin_sf"/>
</dbReference>
<reference evidence="3 4" key="1">
    <citation type="submission" date="2016-03" db="EMBL/GenBank/DDBJ databases">
        <title>EvidentialGene: Evidence-directed Construction of Genes on Genomes.</title>
        <authorList>
            <person name="Gilbert D.G."/>
            <person name="Choi J.-H."/>
            <person name="Mockaitis K."/>
            <person name="Colbourne J."/>
            <person name="Pfrender M."/>
        </authorList>
    </citation>
    <scope>NUCLEOTIDE SEQUENCE [LARGE SCALE GENOMIC DNA]</scope>
    <source>
        <strain evidence="3 4">Xinb3</strain>
        <tissue evidence="3">Complete organism</tissue>
    </source>
</reference>
<dbReference type="AlphaFoldDB" id="A0A162D3V6"/>
<name>A0A162D3V6_9CRUS</name>
<evidence type="ECO:0000256" key="2">
    <source>
        <dbReference type="SAM" id="MobiDB-lite"/>
    </source>
</evidence>
<protein>
    <submittedName>
        <fullName evidence="3">Troponin I</fullName>
    </submittedName>
</protein>
<feature type="compositionally biased region" description="Basic and acidic residues" evidence="2">
    <location>
        <begin position="83"/>
        <end position="113"/>
    </location>
</feature>
<keyword evidence="4" id="KW-1185">Reference proteome</keyword>
<feature type="compositionally biased region" description="Acidic residues" evidence="2">
    <location>
        <begin position="114"/>
        <end position="125"/>
    </location>
</feature>
<feature type="compositionally biased region" description="Acidic residues" evidence="2">
    <location>
        <begin position="1"/>
        <end position="16"/>
    </location>
</feature>
<evidence type="ECO:0000256" key="1">
    <source>
        <dbReference type="ARBA" id="ARBA00009930"/>
    </source>
</evidence>
<dbReference type="PANTHER" id="PTHR13738">
    <property type="entry name" value="TROPONIN I"/>
    <property type="match status" value="1"/>
</dbReference>
<dbReference type="GO" id="GO:0005861">
    <property type="term" value="C:troponin complex"/>
    <property type="evidence" value="ECO:0007669"/>
    <property type="project" value="InterPro"/>
</dbReference>
<dbReference type="Proteomes" id="UP000076858">
    <property type="component" value="Unassembled WGS sequence"/>
</dbReference>
<proteinExistence type="inferred from homology"/>
<dbReference type="Gene3D" id="1.20.5.350">
    <property type="match status" value="1"/>
</dbReference>